<name>A0A4P9YW29_9FUNG</name>
<dbReference type="InterPro" id="IPR038169">
    <property type="entry name" value="DC-UbP/UBTD2_N_sf"/>
</dbReference>
<feature type="domain" description="DC-UbP/UBTD2 N-terminal" evidence="2">
    <location>
        <begin position="43"/>
        <end position="139"/>
    </location>
</feature>
<evidence type="ECO:0000313" key="3">
    <source>
        <dbReference type="EMBL" id="RKP24293.1"/>
    </source>
</evidence>
<dbReference type="InterPro" id="IPR032752">
    <property type="entry name" value="DC-UbP/UBTD2_N"/>
</dbReference>
<dbReference type="InterPro" id="IPR039869">
    <property type="entry name" value="UBTD1/2"/>
</dbReference>
<dbReference type="Gene3D" id="1.20.225.20">
    <property type="entry name" value="Ub domain-containing protein, DC-UbP/UBTD2, N-terminal domain"/>
    <property type="match status" value="1"/>
</dbReference>
<keyword evidence="4" id="KW-1185">Reference proteome</keyword>
<proteinExistence type="predicted"/>
<dbReference type="Pfam" id="PF16455">
    <property type="entry name" value="UBD"/>
    <property type="match status" value="1"/>
</dbReference>
<feature type="region of interest" description="Disordered" evidence="1">
    <location>
        <begin position="1"/>
        <end position="51"/>
    </location>
</feature>
<evidence type="ECO:0000256" key="1">
    <source>
        <dbReference type="SAM" id="MobiDB-lite"/>
    </source>
</evidence>
<protein>
    <recommendedName>
        <fullName evidence="2">DC-UbP/UBTD2 N-terminal domain-containing protein</fullName>
    </recommendedName>
</protein>
<dbReference type="PANTHER" id="PTHR13609">
    <property type="entry name" value="UBIQUITIN DOMAIN CONTAINING 1 PROTEIN-RELATED"/>
    <property type="match status" value="1"/>
</dbReference>
<organism evidence="3 4">
    <name type="scientific">Syncephalis pseudoplumigaleata</name>
    <dbReference type="NCBI Taxonomy" id="1712513"/>
    <lineage>
        <taxon>Eukaryota</taxon>
        <taxon>Fungi</taxon>
        <taxon>Fungi incertae sedis</taxon>
        <taxon>Zoopagomycota</taxon>
        <taxon>Zoopagomycotina</taxon>
        <taxon>Zoopagomycetes</taxon>
        <taxon>Zoopagales</taxon>
        <taxon>Piptocephalidaceae</taxon>
        <taxon>Syncephalis</taxon>
    </lineage>
</organism>
<evidence type="ECO:0000259" key="2">
    <source>
        <dbReference type="Pfam" id="PF16455"/>
    </source>
</evidence>
<reference evidence="3" key="1">
    <citation type="submission" date="2018-07" db="EMBL/GenBank/DDBJ databases">
        <title>Leveraging single-cell genomics to expand the Fungal Tree of Life.</title>
        <authorList>
            <consortium name="DOE Joint Genome Institute"/>
            <person name="Ahrendt S.R."/>
            <person name="Quandt C.A."/>
            <person name="Ciobanu D."/>
            <person name="Clum A."/>
            <person name="Salamov A."/>
            <person name="Andreopoulos B."/>
            <person name="Cheng J.-F."/>
            <person name="Woyke T."/>
            <person name="Pelin A."/>
            <person name="Henrissat B."/>
            <person name="Reynolds N."/>
            <person name="Benny G.L."/>
            <person name="Smith M.E."/>
            <person name="James T.Y."/>
            <person name="Grigoriev I.V."/>
        </authorList>
    </citation>
    <scope>NUCLEOTIDE SEQUENCE</scope>
    <source>
        <strain evidence="3">Benny S71-1</strain>
    </source>
</reference>
<accession>A0A4P9YW29</accession>
<sequence>MGCTQSTPADDDATRNLMNSGADPSRHSRRGRGGQGQPMPLLHDRPEWTAPEPMTQADLDAQRAAFWETAPTYEGRLEVWQALQLVCQPDTDHATAQVILDSVGASLPTGRLADGVFDSLGNRYRIPDYCLSAPTNLVAAPAPSAATESERAVVITTRPASSGDAAKPTAEAGAAVVAASDTAEAGRAIKLTVRLTTNEDVVLEMRANDQLYPQVTHALLAARPPVGHDDAAKDKDMQVHVRYMRLGRVLRGEQRLAELLPAEESSMLLQAMVHVMPSAE</sequence>
<dbReference type="Proteomes" id="UP000278143">
    <property type="component" value="Unassembled WGS sequence"/>
</dbReference>
<dbReference type="EMBL" id="KZ990323">
    <property type="protein sequence ID" value="RKP24293.1"/>
    <property type="molecule type" value="Genomic_DNA"/>
</dbReference>
<dbReference type="OrthoDB" id="1640476at2759"/>
<gene>
    <name evidence="3" type="ORF">SYNPS1DRAFT_29943</name>
</gene>
<dbReference type="AlphaFoldDB" id="A0A4P9YW29"/>
<evidence type="ECO:0000313" key="4">
    <source>
        <dbReference type="Proteomes" id="UP000278143"/>
    </source>
</evidence>